<evidence type="ECO:0000313" key="6">
    <source>
        <dbReference type="EMBL" id="SFF40181.1"/>
    </source>
</evidence>
<dbReference type="Pfam" id="PF02620">
    <property type="entry name" value="YceD"/>
    <property type="match status" value="1"/>
</dbReference>
<evidence type="ECO:0000256" key="4">
    <source>
        <dbReference type="ARBA" id="ARBA00022517"/>
    </source>
</evidence>
<evidence type="ECO:0000256" key="3">
    <source>
        <dbReference type="ARBA" id="ARBA00015716"/>
    </source>
</evidence>
<keyword evidence="7" id="KW-1185">Reference proteome</keyword>
<dbReference type="InterPro" id="IPR003772">
    <property type="entry name" value="YceD"/>
</dbReference>
<dbReference type="PANTHER" id="PTHR38099">
    <property type="entry name" value="LARGE RIBOSOMAL RNA SUBUNIT ACCUMULATION PROTEIN YCED"/>
    <property type="match status" value="1"/>
</dbReference>
<protein>
    <recommendedName>
        <fullName evidence="3">Large ribosomal RNA subunit accumulation protein YceD</fullName>
    </recommendedName>
    <alternativeName>
        <fullName evidence="5">23S rRNA accumulation protein YceD</fullName>
    </alternativeName>
</protein>
<dbReference type="STRING" id="1076937.SAMN04488120_103236"/>
<dbReference type="EMBL" id="FOOC01000003">
    <property type="protein sequence ID" value="SFF40181.1"/>
    <property type="molecule type" value="Genomic_DNA"/>
</dbReference>
<dbReference type="Proteomes" id="UP000199771">
    <property type="component" value="Unassembled WGS sequence"/>
</dbReference>
<evidence type="ECO:0000256" key="1">
    <source>
        <dbReference type="ARBA" id="ARBA00002868"/>
    </source>
</evidence>
<comment type="function">
    <text evidence="1">Plays a role in synthesis, processing and/or stability of 23S rRNA.</text>
</comment>
<organism evidence="6 7">
    <name type="scientific">Fontimonas thermophila</name>
    <dbReference type="NCBI Taxonomy" id="1076937"/>
    <lineage>
        <taxon>Bacteria</taxon>
        <taxon>Pseudomonadati</taxon>
        <taxon>Pseudomonadota</taxon>
        <taxon>Gammaproteobacteria</taxon>
        <taxon>Nevskiales</taxon>
        <taxon>Nevskiaceae</taxon>
        <taxon>Fontimonas</taxon>
    </lineage>
</organism>
<reference evidence="6 7" key="1">
    <citation type="submission" date="2016-10" db="EMBL/GenBank/DDBJ databases">
        <authorList>
            <person name="de Groot N.N."/>
        </authorList>
    </citation>
    <scope>NUCLEOTIDE SEQUENCE [LARGE SCALE GENOMIC DNA]</scope>
    <source>
        <strain evidence="6 7">DSM 23609</strain>
    </source>
</reference>
<evidence type="ECO:0000256" key="2">
    <source>
        <dbReference type="ARBA" id="ARBA00010740"/>
    </source>
</evidence>
<dbReference type="AlphaFoldDB" id="A0A1I2II18"/>
<dbReference type="PANTHER" id="PTHR38099:SF1">
    <property type="entry name" value="LARGE RIBOSOMAL RNA SUBUNIT ACCUMULATION PROTEIN YCED"/>
    <property type="match status" value="1"/>
</dbReference>
<proteinExistence type="inferred from homology"/>
<name>A0A1I2II18_9GAMM</name>
<sequence length="185" mass="20300">MMRGPCAGQAMSIPREVRASLAVAQEYRFCGELAVTALPRLCAQLGGNASVLRIDLAADARSGWPRLHGSVTSVVELGCQRCGSEYLKPLQIGIDLRFVDSEDEERALLPDFDPYWVQDDRLPLHELVEDEVLLALPMLPRCPTCENAVETASTPVPDAGAKRDNPFAVLAQALDAHRKNGHHRF</sequence>
<accession>A0A1I2II18</accession>
<comment type="similarity">
    <text evidence="2">Belongs to the DUF177 domain family.</text>
</comment>
<dbReference type="InterPro" id="IPR039255">
    <property type="entry name" value="YceD_bac"/>
</dbReference>
<evidence type="ECO:0000256" key="5">
    <source>
        <dbReference type="ARBA" id="ARBA00031841"/>
    </source>
</evidence>
<dbReference type="GO" id="GO:0042254">
    <property type="term" value="P:ribosome biogenesis"/>
    <property type="evidence" value="ECO:0007669"/>
    <property type="project" value="UniProtKB-KW"/>
</dbReference>
<gene>
    <name evidence="6" type="ORF">SAMN04488120_103236</name>
</gene>
<dbReference type="GO" id="GO:0005829">
    <property type="term" value="C:cytosol"/>
    <property type="evidence" value="ECO:0007669"/>
    <property type="project" value="TreeGrafter"/>
</dbReference>
<keyword evidence="4" id="KW-0690">Ribosome biogenesis</keyword>
<evidence type="ECO:0000313" key="7">
    <source>
        <dbReference type="Proteomes" id="UP000199771"/>
    </source>
</evidence>